<dbReference type="PANTHER" id="PTHR35530:SF1">
    <property type="entry name" value="2-HYDROXYMUCONATE TAUTOMERASE"/>
    <property type="match status" value="1"/>
</dbReference>
<feature type="region of interest" description="Disordered" evidence="5">
    <location>
        <begin position="55"/>
        <end position="78"/>
    </location>
</feature>
<dbReference type="InterPro" id="IPR004370">
    <property type="entry name" value="4-OT-like_dom"/>
</dbReference>
<evidence type="ECO:0000256" key="5">
    <source>
        <dbReference type="SAM" id="MobiDB-lite"/>
    </source>
</evidence>
<dbReference type="InterPro" id="IPR018191">
    <property type="entry name" value="4-OT"/>
</dbReference>
<dbReference type="AlphaFoldDB" id="A0A515ESA5"/>
<feature type="domain" description="4-oxalocrotonate tautomerase-like" evidence="6">
    <location>
        <begin position="2"/>
        <end position="63"/>
    </location>
</feature>
<dbReference type="EC" id="5.3.2.-" evidence="4"/>
<dbReference type="InterPro" id="IPR014347">
    <property type="entry name" value="Tautomerase/MIF_sf"/>
</dbReference>
<evidence type="ECO:0000256" key="2">
    <source>
        <dbReference type="ARBA" id="ARBA00023235"/>
    </source>
</evidence>
<name>A0A515ESA5_9BURK</name>
<dbReference type="PANTHER" id="PTHR35530">
    <property type="entry name" value="TAUTOMERASE-RELATED"/>
    <property type="match status" value="1"/>
</dbReference>
<dbReference type="Gene3D" id="3.30.429.10">
    <property type="entry name" value="Macrophage Migration Inhibitory Factor"/>
    <property type="match status" value="1"/>
</dbReference>
<evidence type="ECO:0000256" key="4">
    <source>
        <dbReference type="RuleBase" id="RU362032"/>
    </source>
</evidence>
<reference evidence="8" key="2">
    <citation type="journal article" date="2020" name="Int. J. Syst. Evol. Microbiol.">
        <title>Genomic insights into a novel species Rhodoferax aquaticus sp. nov., isolated from freshwater.</title>
        <authorList>
            <person name="Li T."/>
            <person name="Zhuo Y."/>
            <person name="Jin C.Z."/>
            <person name="Wu X."/>
            <person name="Ko S.R."/>
            <person name="Jin F.J."/>
            <person name="Ahn C.Y."/>
            <person name="Oh H.M."/>
            <person name="Lee H.G."/>
            <person name="Jin L."/>
        </authorList>
    </citation>
    <scope>NUCLEOTIDE SEQUENCE [LARGE SCALE GENOMIC DNA]</scope>
    <source>
        <strain evidence="8">Gr-4</strain>
    </source>
</reference>
<dbReference type="SUPFAM" id="SSF55331">
    <property type="entry name" value="Tautomerase/MIF"/>
    <property type="match status" value="1"/>
</dbReference>
<sequence>MPLINIRLARRDVPTSAQQKAQLIAGVTELMHKVLAKRPESVVVIIDEVDPENWGEGGEPVTAIRKRRQASTSGGGCE</sequence>
<dbReference type="KEGG" id="rhg:EXZ61_15960"/>
<dbReference type="Pfam" id="PF01361">
    <property type="entry name" value="Tautomerase"/>
    <property type="match status" value="1"/>
</dbReference>
<evidence type="ECO:0000313" key="8">
    <source>
        <dbReference type="Proteomes" id="UP000317365"/>
    </source>
</evidence>
<keyword evidence="8" id="KW-1185">Reference proteome</keyword>
<dbReference type="EMBL" id="CP036282">
    <property type="protein sequence ID" value="QDL55551.1"/>
    <property type="molecule type" value="Genomic_DNA"/>
</dbReference>
<reference evidence="8" key="1">
    <citation type="submission" date="2019-02" db="EMBL/GenBank/DDBJ databases">
        <title>Complete genome sequence of Rhodoferax sp. Gr-4.</title>
        <authorList>
            <person name="Jin L."/>
        </authorList>
    </citation>
    <scope>NUCLEOTIDE SEQUENCE [LARGE SCALE GENOMIC DNA]</scope>
    <source>
        <strain evidence="8">Gr-4</strain>
    </source>
</reference>
<dbReference type="GO" id="GO:0016853">
    <property type="term" value="F:isomerase activity"/>
    <property type="evidence" value="ECO:0007669"/>
    <property type="project" value="UniProtKB-UniRule"/>
</dbReference>
<dbReference type="NCBIfam" id="TIGR00013">
    <property type="entry name" value="taut"/>
    <property type="match status" value="1"/>
</dbReference>
<evidence type="ECO:0000259" key="6">
    <source>
        <dbReference type="Pfam" id="PF01361"/>
    </source>
</evidence>
<dbReference type="Proteomes" id="UP000317365">
    <property type="component" value="Chromosome"/>
</dbReference>
<accession>A0A515ESA5</accession>
<protein>
    <recommendedName>
        <fullName evidence="4">Tautomerase</fullName>
        <ecNumber evidence="4">5.3.2.-</ecNumber>
    </recommendedName>
</protein>
<keyword evidence="2 4" id="KW-0413">Isomerase</keyword>
<evidence type="ECO:0000256" key="1">
    <source>
        <dbReference type="ARBA" id="ARBA00006723"/>
    </source>
</evidence>
<gene>
    <name evidence="7" type="ORF">EXZ61_15960</name>
</gene>
<feature type="active site" description="Proton acceptor; via imino nitrogen" evidence="3">
    <location>
        <position position="2"/>
    </location>
</feature>
<dbReference type="RefSeq" id="WP_142812707.1">
    <property type="nucleotide sequence ID" value="NZ_CP036282.1"/>
</dbReference>
<proteinExistence type="inferred from homology"/>
<comment type="similarity">
    <text evidence="1 4">Belongs to the 4-oxalocrotonate tautomerase family.</text>
</comment>
<evidence type="ECO:0000256" key="3">
    <source>
        <dbReference type="PIRSR" id="PIRSR618191-1"/>
    </source>
</evidence>
<organism evidence="7 8">
    <name type="scientific">Rhodoferax aquaticus</name>
    <dbReference type="NCBI Taxonomy" id="2527691"/>
    <lineage>
        <taxon>Bacteria</taxon>
        <taxon>Pseudomonadati</taxon>
        <taxon>Pseudomonadota</taxon>
        <taxon>Betaproteobacteria</taxon>
        <taxon>Burkholderiales</taxon>
        <taxon>Comamonadaceae</taxon>
        <taxon>Rhodoferax</taxon>
    </lineage>
</organism>
<evidence type="ECO:0000313" key="7">
    <source>
        <dbReference type="EMBL" id="QDL55551.1"/>
    </source>
</evidence>